<evidence type="ECO:0000256" key="2">
    <source>
        <dbReference type="ARBA" id="ARBA00022801"/>
    </source>
</evidence>
<feature type="region of interest" description="Disordered" evidence="6">
    <location>
        <begin position="129"/>
        <end position="150"/>
    </location>
</feature>
<dbReference type="InterPro" id="IPR033704">
    <property type="entry name" value="dUTPase_trimeric"/>
</dbReference>
<evidence type="ECO:0000256" key="5">
    <source>
        <dbReference type="HAMAP-Rule" id="MF_00116"/>
    </source>
</evidence>
<dbReference type="CDD" id="cd07557">
    <property type="entry name" value="trimeric_dUTPase"/>
    <property type="match status" value="1"/>
</dbReference>
<comment type="pathway">
    <text evidence="5">Pyrimidine metabolism; dUMP biosynthesis; dUMP from dCTP (dUTP route): step 2/2.</text>
</comment>
<dbReference type="GO" id="GO:0006226">
    <property type="term" value="P:dUMP biosynthetic process"/>
    <property type="evidence" value="ECO:0007669"/>
    <property type="project" value="UniProtKB-UniRule"/>
</dbReference>
<dbReference type="EC" id="3.6.1.23" evidence="5"/>
<feature type="binding site" evidence="5">
    <location>
        <begin position="66"/>
        <end position="68"/>
    </location>
    <ligand>
        <name>substrate</name>
    </ligand>
</feature>
<dbReference type="PANTHER" id="PTHR11241:SF0">
    <property type="entry name" value="DEOXYURIDINE 5'-TRIPHOSPHATE NUCLEOTIDOHYDROLASE"/>
    <property type="match status" value="1"/>
</dbReference>
<evidence type="ECO:0000313" key="9">
    <source>
        <dbReference type="Proteomes" id="UP000250166"/>
    </source>
</evidence>
<keyword evidence="5" id="KW-0479">Metal-binding</keyword>
<evidence type="ECO:0000313" key="8">
    <source>
        <dbReference type="EMBL" id="SQB98457.1"/>
    </source>
</evidence>
<comment type="cofactor">
    <cofactor evidence="5">
        <name>Mg(2+)</name>
        <dbReference type="ChEBI" id="CHEBI:18420"/>
    </cofactor>
</comment>
<keyword evidence="2 5" id="KW-0378">Hydrolase</keyword>
<feature type="domain" description="dUTPase-like" evidence="7">
    <location>
        <begin position="15"/>
        <end position="145"/>
    </location>
</feature>
<gene>
    <name evidence="5 8" type="primary">dut</name>
    <name evidence="8" type="ORF">NCTC13102_00916</name>
</gene>
<name>A0A2X3B9M5_9HELI</name>
<dbReference type="GO" id="GO:0000287">
    <property type="term" value="F:magnesium ion binding"/>
    <property type="evidence" value="ECO:0007669"/>
    <property type="project" value="UniProtKB-UniRule"/>
</dbReference>
<dbReference type="PANTHER" id="PTHR11241">
    <property type="entry name" value="DEOXYURIDINE 5'-TRIPHOSPHATE NUCLEOTIDOHYDROLASE"/>
    <property type="match status" value="1"/>
</dbReference>
<comment type="similarity">
    <text evidence="1 5">Belongs to the dUTPase family.</text>
</comment>
<dbReference type="InterPro" id="IPR029054">
    <property type="entry name" value="dUTPase-like"/>
</dbReference>
<dbReference type="GO" id="GO:0046081">
    <property type="term" value="P:dUTP catabolic process"/>
    <property type="evidence" value="ECO:0007669"/>
    <property type="project" value="InterPro"/>
</dbReference>
<dbReference type="UniPathway" id="UPA00610">
    <property type="reaction ID" value="UER00666"/>
</dbReference>
<evidence type="ECO:0000256" key="4">
    <source>
        <dbReference type="ARBA" id="ARBA00047686"/>
    </source>
</evidence>
<evidence type="ECO:0000259" key="7">
    <source>
        <dbReference type="Pfam" id="PF00692"/>
    </source>
</evidence>
<evidence type="ECO:0000256" key="6">
    <source>
        <dbReference type="SAM" id="MobiDB-lite"/>
    </source>
</evidence>
<reference evidence="8 9" key="1">
    <citation type="submission" date="2018-06" db="EMBL/GenBank/DDBJ databases">
        <authorList>
            <consortium name="Pathogen Informatics"/>
            <person name="Doyle S."/>
        </authorList>
    </citation>
    <scope>NUCLEOTIDE SEQUENCE [LARGE SCALE GENOMIC DNA]</scope>
    <source>
        <strain evidence="8 9">NCTC13102</strain>
    </source>
</reference>
<protein>
    <recommendedName>
        <fullName evidence="5">Deoxyuridine 5'-triphosphate nucleotidohydrolase</fullName>
        <shortName evidence="5">dUTPase</shortName>
        <ecNumber evidence="5">3.6.1.23</ecNumber>
    </recommendedName>
    <alternativeName>
        <fullName evidence="5">dUTP pyrophosphatase</fullName>
    </alternativeName>
</protein>
<accession>A0A2X3B9M5</accession>
<dbReference type="HAMAP" id="MF_00116">
    <property type="entry name" value="dUTPase_bact"/>
    <property type="match status" value="1"/>
</dbReference>
<comment type="caution">
    <text evidence="5">Lacks conserved residue(s) required for the propagation of feature annotation.</text>
</comment>
<feature type="binding site" evidence="5">
    <location>
        <begin position="83"/>
        <end position="85"/>
    </location>
    <ligand>
        <name>substrate</name>
    </ligand>
</feature>
<dbReference type="EMBL" id="UAWL01000006">
    <property type="protein sequence ID" value="SQB98457.1"/>
    <property type="molecule type" value="Genomic_DNA"/>
</dbReference>
<evidence type="ECO:0000256" key="1">
    <source>
        <dbReference type="ARBA" id="ARBA00006581"/>
    </source>
</evidence>
<dbReference type="GO" id="GO:0004170">
    <property type="term" value="F:dUTP diphosphatase activity"/>
    <property type="evidence" value="ECO:0007669"/>
    <property type="project" value="UniProtKB-UniRule"/>
</dbReference>
<dbReference type="Gene3D" id="2.70.40.10">
    <property type="match status" value="1"/>
</dbReference>
<keyword evidence="3 5" id="KW-0546">Nucleotide metabolism</keyword>
<dbReference type="AlphaFoldDB" id="A0A2X3B9M5"/>
<evidence type="ECO:0000256" key="3">
    <source>
        <dbReference type="ARBA" id="ARBA00023080"/>
    </source>
</evidence>
<dbReference type="InterPro" id="IPR008181">
    <property type="entry name" value="dUTPase"/>
</dbReference>
<sequence length="150" mass="16478">MPNMPVLKIKRLHADAIMPKYQTEGAAGFDLHALESLVLQAGKRVAVKTGLAIEIPKGYELQIRPRSGLAINHGISVLNTPGTIDCDYRGEIMVILINHSQEDFHIHKHDRIAQAVLNIAPQATLKEVQTLSQSERGEKGFGSSGIKHKE</sequence>
<proteinExistence type="inferred from homology"/>
<dbReference type="Proteomes" id="UP000250166">
    <property type="component" value="Unassembled WGS sequence"/>
</dbReference>
<dbReference type="Pfam" id="PF00692">
    <property type="entry name" value="dUTPase"/>
    <property type="match status" value="1"/>
</dbReference>
<organism evidence="8 9">
    <name type="scientific">Helicobacter fennelliae</name>
    <dbReference type="NCBI Taxonomy" id="215"/>
    <lineage>
        <taxon>Bacteria</taxon>
        <taxon>Pseudomonadati</taxon>
        <taxon>Campylobacterota</taxon>
        <taxon>Epsilonproteobacteria</taxon>
        <taxon>Campylobacterales</taxon>
        <taxon>Helicobacteraceae</taxon>
        <taxon>Helicobacter</taxon>
    </lineage>
</organism>
<keyword evidence="5" id="KW-0460">Magnesium</keyword>
<dbReference type="SUPFAM" id="SSF51283">
    <property type="entry name" value="dUTPase-like"/>
    <property type="match status" value="1"/>
</dbReference>
<dbReference type="NCBIfam" id="TIGR00576">
    <property type="entry name" value="dut"/>
    <property type="match status" value="1"/>
</dbReference>
<comment type="catalytic activity">
    <reaction evidence="4 5">
        <text>dUTP + H2O = dUMP + diphosphate + H(+)</text>
        <dbReference type="Rhea" id="RHEA:10248"/>
        <dbReference type="ChEBI" id="CHEBI:15377"/>
        <dbReference type="ChEBI" id="CHEBI:15378"/>
        <dbReference type="ChEBI" id="CHEBI:33019"/>
        <dbReference type="ChEBI" id="CHEBI:61555"/>
        <dbReference type="ChEBI" id="CHEBI:246422"/>
        <dbReference type="EC" id="3.6.1.23"/>
    </reaction>
</comment>
<dbReference type="NCBIfam" id="NF001862">
    <property type="entry name" value="PRK00601.1"/>
    <property type="match status" value="1"/>
</dbReference>
<feature type="binding site" evidence="5">
    <location>
        <position position="79"/>
    </location>
    <ligand>
        <name>substrate</name>
    </ligand>
</feature>
<dbReference type="InterPro" id="IPR036157">
    <property type="entry name" value="dUTPase-like_sf"/>
</dbReference>
<comment type="function">
    <text evidence="5">This enzyme is involved in nucleotide metabolism: it produces dUMP, the immediate precursor of thymidine nucleotides and it decreases the intracellular concentration of dUTP so that uracil cannot be incorporated into DNA.</text>
</comment>